<comment type="caution">
    <text evidence="2">The sequence shown here is derived from an EMBL/GenBank/DDBJ whole genome shotgun (WGS) entry which is preliminary data.</text>
</comment>
<keyword evidence="1" id="KW-0472">Membrane</keyword>
<keyword evidence="3" id="KW-1185">Reference proteome</keyword>
<keyword evidence="1" id="KW-1133">Transmembrane helix</keyword>
<feature type="transmembrane region" description="Helical" evidence="1">
    <location>
        <begin position="20"/>
        <end position="38"/>
    </location>
</feature>
<organism evidence="2 3">
    <name type="scientific">Nocardioides jejuensis</name>
    <dbReference type="NCBI Taxonomy" id="2502782"/>
    <lineage>
        <taxon>Bacteria</taxon>
        <taxon>Bacillati</taxon>
        <taxon>Actinomycetota</taxon>
        <taxon>Actinomycetes</taxon>
        <taxon>Propionibacteriales</taxon>
        <taxon>Nocardioidaceae</taxon>
        <taxon>Nocardioides</taxon>
    </lineage>
</organism>
<name>A0A4R1CGX3_9ACTN</name>
<evidence type="ECO:0000256" key="1">
    <source>
        <dbReference type="SAM" id="Phobius"/>
    </source>
</evidence>
<protein>
    <recommendedName>
        <fullName evidence="4">Pilus assembly protein</fullName>
    </recommendedName>
</protein>
<proteinExistence type="predicted"/>
<dbReference type="AlphaFoldDB" id="A0A4R1CGX3"/>
<evidence type="ECO:0000313" key="3">
    <source>
        <dbReference type="Proteomes" id="UP000295453"/>
    </source>
</evidence>
<dbReference type="OrthoDB" id="3746929at2"/>
<keyword evidence="1" id="KW-0812">Transmembrane</keyword>
<accession>A0A4R1CGX3</accession>
<evidence type="ECO:0000313" key="2">
    <source>
        <dbReference type="EMBL" id="TCJ29977.1"/>
    </source>
</evidence>
<dbReference type="RefSeq" id="WP_131582101.1">
    <property type="nucleotide sequence ID" value="NZ_SJZJ01000006.1"/>
</dbReference>
<sequence>MRRRDARRHDEQGSALVEFVWLAMLLLVPLVYLLLAVFDVQRASFGAAVASRAAGRAYALAATDDEGLRRAREAATVALDDQGVTQPVDLRVTCEPAPPCHRRGATIVVHLSSRVVLPLVPAALGGGAPSFAVRAEHRVPIGRYRDVGP</sequence>
<evidence type="ECO:0008006" key="4">
    <source>
        <dbReference type="Google" id="ProtNLM"/>
    </source>
</evidence>
<dbReference type="Proteomes" id="UP000295453">
    <property type="component" value="Unassembled WGS sequence"/>
</dbReference>
<dbReference type="EMBL" id="SJZJ01000006">
    <property type="protein sequence ID" value="TCJ29977.1"/>
    <property type="molecule type" value="Genomic_DNA"/>
</dbReference>
<reference evidence="2 3" key="1">
    <citation type="submission" date="2019-03" db="EMBL/GenBank/DDBJ databases">
        <authorList>
            <person name="Kim M.K.M."/>
        </authorList>
    </citation>
    <scope>NUCLEOTIDE SEQUENCE [LARGE SCALE GENOMIC DNA]</scope>
    <source>
        <strain evidence="2 3">18JY15-6</strain>
    </source>
</reference>
<gene>
    <name evidence="2" type="ORF">EPD65_05145</name>
</gene>